<reference evidence="2 3" key="1">
    <citation type="submission" date="2020-04" db="EMBL/GenBank/DDBJ databases">
        <authorList>
            <person name="Alioto T."/>
            <person name="Alioto T."/>
            <person name="Gomez Garrido J."/>
        </authorList>
    </citation>
    <scope>NUCLEOTIDE SEQUENCE [LARGE SCALE GENOMIC DNA]</scope>
</reference>
<proteinExistence type="predicted"/>
<keyword evidence="3" id="KW-1185">Reference proteome</keyword>
<feature type="compositionally biased region" description="Basic and acidic residues" evidence="1">
    <location>
        <begin position="64"/>
        <end position="73"/>
    </location>
</feature>
<feature type="compositionally biased region" description="Basic residues" evidence="1">
    <location>
        <begin position="53"/>
        <end position="63"/>
    </location>
</feature>
<gene>
    <name evidence="2" type="ORF">CLODIP_2_CD09449</name>
</gene>
<name>A0A8S1DF32_9INSE</name>
<feature type="region of interest" description="Disordered" evidence="1">
    <location>
        <begin position="49"/>
        <end position="84"/>
    </location>
</feature>
<evidence type="ECO:0000313" key="2">
    <source>
        <dbReference type="EMBL" id="CAB3379141.1"/>
    </source>
</evidence>
<dbReference type="AlphaFoldDB" id="A0A8S1DF32"/>
<sequence>MLKIAFYLTMSSSLSIRASSRVHTASLLFSHNIFSPFAASALLDEIENDQHASGRKKSRKFRKEQKTTTRDGATDFAEGENDIR</sequence>
<organism evidence="2 3">
    <name type="scientific">Cloeon dipterum</name>
    <dbReference type="NCBI Taxonomy" id="197152"/>
    <lineage>
        <taxon>Eukaryota</taxon>
        <taxon>Metazoa</taxon>
        <taxon>Ecdysozoa</taxon>
        <taxon>Arthropoda</taxon>
        <taxon>Hexapoda</taxon>
        <taxon>Insecta</taxon>
        <taxon>Pterygota</taxon>
        <taxon>Palaeoptera</taxon>
        <taxon>Ephemeroptera</taxon>
        <taxon>Pisciforma</taxon>
        <taxon>Baetidae</taxon>
        <taxon>Cloeon</taxon>
    </lineage>
</organism>
<protein>
    <submittedName>
        <fullName evidence="2">Uncharacterized protein</fullName>
    </submittedName>
</protein>
<evidence type="ECO:0000256" key="1">
    <source>
        <dbReference type="SAM" id="MobiDB-lite"/>
    </source>
</evidence>
<comment type="caution">
    <text evidence="2">The sequence shown here is derived from an EMBL/GenBank/DDBJ whole genome shotgun (WGS) entry which is preliminary data.</text>
</comment>
<dbReference type="Proteomes" id="UP000494165">
    <property type="component" value="Unassembled WGS sequence"/>
</dbReference>
<evidence type="ECO:0000313" key="3">
    <source>
        <dbReference type="Proteomes" id="UP000494165"/>
    </source>
</evidence>
<dbReference type="EMBL" id="CADEPI010000178">
    <property type="protein sequence ID" value="CAB3379141.1"/>
    <property type="molecule type" value="Genomic_DNA"/>
</dbReference>
<accession>A0A8S1DF32</accession>